<feature type="region of interest" description="Disordered" evidence="2">
    <location>
        <begin position="92"/>
        <end position="119"/>
    </location>
</feature>
<feature type="coiled-coil region" evidence="1">
    <location>
        <begin position="139"/>
        <end position="184"/>
    </location>
</feature>
<gene>
    <name evidence="3" type="ORF">C1645_805010</name>
</gene>
<organism evidence="3 4">
    <name type="scientific">Glomus cerebriforme</name>
    <dbReference type="NCBI Taxonomy" id="658196"/>
    <lineage>
        <taxon>Eukaryota</taxon>
        <taxon>Fungi</taxon>
        <taxon>Fungi incertae sedis</taxon>
        <taxon>Mucoromycota</taxon>
        <taxon>Glomeromycotina</taxon>
        <taxon>Glomeromycetes</taxon>
        <taxon>Glomerales</taxon>
        <taxon>Glomeraceae</taxon>
        <taxon>Glomus</taxon>
    </lineage>
</organism>
<comment type="caution">
    <text evidence="3">The sequence shown here is derived from an EMBL/GenBank/DDBJ whole genome shotgun (WGS) entry which is preliminary data.</text>
</comment>
<evidence type="ECO:0000256" key="1">
    <source>
        <dbReference type="SAM" id="Coils"/>
    </source>
</evidence>
<feature type="compositionally biased region" description="Acidic residues" evidence="2">
    <location>
        <begin position="494"/>
        <end position="507"/>
    </location>
</feature>
<dbReference type="Proteomes" id="UP000265703">
    <property type="component" value="Unassembled WGS sequence"/>
</dbReference>
<feature type="compositionally biased region" description="Polar residues" evidence="2">
    <location>
        <begin position="510"/>
        <end position="537"/>
    </location>
</feature>
<dbReference type="EMBL" id="QKYT01000142">
    <property type="protein sequence ID" value="RIA91807.1"/>
    <property type="molecule type" value="Genomic_DNA"/>
</dbReference>
<feature type="coiled-coil region" evidence="1">
    <location>
        <begin position="217"/>
        <end position="251"/>
    </location>
</feature>
<dbReference type="AlphaFoldDB" id="A0A397T6I3"/>
<protein>
    <submittedName>
        <fullName evidence="3">Uncharacterized protein</fullName>
    </submittedName>
</protein>
<accession>A0A397T6I3</accession>
<name>A0A397T6I3_9GLOM</name>
<evidence type="ECO:0000313" key="3">
    <source>
        <dbReference type="EMBL" id="RIA91807.1"/>
    </source>
</evidence>
<evidence type="ECO:0000313" key="4">
    <source>
        <dbReference type="Proteomes" id="UP000265703"/>
    </source>
</evidence>
<reference evidence="3 4" key="1">
    <citation type="submission" date="2018-06" db="EMBL/GenBank/DDBJ databases">
        <title>Comparative genomics reveals the genomic features of Rhizophagus irregularis, R. cerebriforme, R. diaphanum and Gigaspora rosea, and their symbiotic lifestyle signature.</title>
        <authorList>
            <person name="Morin E."/>
            <person name="San Clemente H."/>
            <person name="Chen E.C.H."/>
            <person name="De La Providencia I."/>
            <person name="Hainaut M."/>
            <person name="Kuo A."/>
            <person name="Kohler A."/>
            <person name="Murat C."/>
            <person name="Tang N."/>
            <person name="Roy S."/>
            <person name="Loubradou J."/>
            <person name="Henrissat B."/>
            <person name="Grigoriev I.V."/>
            <person name="Corradi N."/>
            <person name="Roux C."/>
            <person name="Martin F.M."/>
        </authorList>
    </citation>
    <scope>NUCLEOTIDE SEQUENCE [LARGE SCALE GENOMIC DNA]</scope>
    <source>
        <strain evidence="3 4">DAOM 227022</strain>
    </source>
</reference>
<feature type="compositionally biased region" description="Polar residues" evidence="2">
    <location>
        <begin position="457"/>
        <end position="473"/>
    </location>
</feature>
<feature type="compositionally biased region" description="Basic residues" evidence="2">
    <location>
        <begin position="431"/>
        <end position="443"/>
    </location>
</feature>
<feature type="compositionally biased region" description="Low complexity" evidence="2">
    <location>
        <begin position="99"/>
        <end position="117"/>
    </location>
</feature>
<dbReference type="OrthoDB" id="2447587at2759"/>
<evidence type="ECO:0000256" key="2">
    <source>
        <dbReference type="SAM" id="MobiDB-lite"/>
    </source>
</evidence>
<keyword evidence="4" id="KW-1185">Reference proteome</keyword>
<feature type="compositionally biased region" description="Low complexity" evidence="2">
    <location>
        <begin position="1"/>
        <end position="13"/>
    </location>
</feature>
<sequence>MTEYNNNSSTTTTRVTKHLSRPYHHDYTSSIDEAEESDSYTSRRSRRLSENSYRKNILSYSSTGTIDSKEEENNGLISRRRYPRKWETDDELFKPNHRNSVPNVPQPQQQQHSPINNYPDEAATTRSLLYLLNKERTKRRELQNAYDTTAQTLKELQQNHQDDLNALESDIQTLQDALIKENKVNSQLKKLLHESTAKFTEEMQMWANKVVLVEEQGRELQKTFQETMEQLEKEEEEIIKLRKENQSLRDQLAGRTIEPSNLARRNLEDVRKVGSMEDRDDVSVSAESKHDCISDSESVATYSKLTELNDRIIELENELITSKENTQKVESSFQELETEKSSAIKQLEEKHKKTVSLLRATISQKQRRIDELEQELRKAKFNEREREEKFSHIKPISHKTSQQFPSPPSPKLQQHQPLQQDDDDELEGDRRIHHRSNNIKRRSIVSENFTTKERKNSITSTNSGSIEGTSVTGGSLEDKDDVQSSIIEYREGEGEMFSEEEEEEERDDQSSSVFTGSEVQSRSEETASVQDPSTETFSRLDLPSVRQQHHQLRKGGDNDEVVEDDELDAILSDREDRSLPLIGHYSATEFTEDEDFDLDYRLSRRQSFVGRIGGNKIEGNSMVMALNQITSCGRSNRSRDLGMMGYHNKNLNT</sequence>
<keyword evidence="1" id="KW-0175">Coiled coil</keyword>
<feature type="region of interest" description="Disordered" evidence="2">
    <location>
        <begin position="1"/>
        <end position="50"/>
    </location>
</feature>
<proteinExistence type="predicted"/>
<feature type="compositionally biased region" description="Basic and acidic residues" evidence="2">
    <location>
        <begin position="382"/>
        <end position="391"/>
    </location>
</feature>
<feature type="region of interest" description="Disordered" evidence="2">
    <location>
        <begin position="382"/>
        <end position="558"/>
    </location>
</feature>